<evidence type="ECO:0000313" key="1">
    <source>
        <dbReference type="EMBL" id="PHT84758.1"/>
    </source>
</evidence>
<reference evidence="1 2" key="2">
    <citation type="journal article" date="2017" name="Genome Biol.">
        <title>New reference genome sequences of hot pepper reveal the massive evolution of plant disease-resistance genes by retroduplication.</title>
        <authorList>
            <person name="Kim S."/>
            <person name="Park J."/>
            <person name="Yeom S.I."/>
            <person name="Kim Y.M."/>
            <person name="Seo E."/>
            <person name="Kim K.T."/>
            <person name="Kim M.S."/>
            <person name="Lee J.M."/>
            <person name="Cheong K."/>
            <person name="Shin H.S."/>
            <person name="Kim S.B."/>
            <person name="Han K."/>
            <person name="Lee J."/>
            <person name="Park M."/>
            <person name="Lee H.A."/>
            <person name="Lee H.Y."/>
            <person name="Lee Y."/>
            <person name="Oh S."/>
            <person name="Lee J.H."/>
            <person name="Choi E."/>
            <person name="Choi E."/>
            <person name="Lee S.E."/>
            <person name="Jeon J."/>
            <person name="Kim H."/>
            <person name="Choi G."/>
            <person name="Song H."/>
            <person name="Lee J."/>
            <person name="Lee S.C."/>
            <person name="Kwon J.K."/>
            <person name="Lee H.Y."/>
            <person name="Koo N."/>
            <person name="Hong Y."/>
            <person name="Kim R.W."/>
            <person name="Kang W.H."/>
            <person name="Huh J.H."/>
            <person name="Kang B.C."/>
            <person name="Yang T.J."/>
            <person name="Lee Y.H."/>
            <person name="Bennetzen J.L."/>
            <person name="Choi D."/>
        </authorList>
    </citation>
    <scope>NUCLEOTIDE SEQUENCE [LARGE SCALE GENOMIC DNA]</scope>
    <source>
        <strain evidence="2">cv. CM334</strain>
    </source>
</reference>
<dbReference type="EMBL" id="AYRZ02000004">
    <property type="protein sequence ID" value="PHT84758.1"/>
    <property type="molecule type" value="Genomic_DNA"/>
</dbReference>
<proteinExistence type="predicted"/>
<evidence type="ECO:0000313" key="2">
    <source>
        <dbReference type="Proteomes" id="UP000222542"/>
    </source>
</evidence>
<comment type="caution">
    <text evidence="1">The sequence shown here is derived from an EMBL/GenBank/DDBJ whole genome shotgun (WGS) entry which is preliminary data.</text>
</comment>
<dbReference type="AlphaFoldDB" id="A0A2G2ZRY9"/>
<protein>
    <submittedName>
        <fullName evidence="1">Uncharacterized protein</fullName>
    </submittedName>
</protein>
<accession>A0A2G2ZRY9</accession>
<reference evidence="1 2" key="1">
    <citation type="journal article" date="2014" name="Nat. Genet.">
        <title>Genome sequence of the hot pepper provides insights into the evolution of pungency in Capsicum species.</title>
        <authorList>
            <person name="Kim S."/>
            <person name="Park M."/>
            <person name="Yeom S.I."/>
            <person name="Kim Y.M."/>
            <person name="Lee J.M."/>
            <person name="Lee H.A."/>
            <person name="Seo E."/>
            <person name="Choi J."/>
            <person name="Cheong K."/>
            <person name="Kim K.T."/>
            <person name="Jung K."/>
            <person name="Lee G.W."/>
            <person name="Oh S.K."/>
            <person name="Bae C."/>
            <person name="Kim S.B."/>
            <person name="Lee H.Y."/>
            <person name="Kim S.Y."/>
            <person name="Kim M.S."/>
            <person name="Kang B.C."/>
            <person name="Jo Y.D."/>
            <person name="Yang H.B."/>
            <person name="Jeong H.J."/>
            <person name="Kang W.H."/>
            <person name="Kwon J.K."/>
            <person name="Shin C."/>
            <person name="Lim J.Y."/>
            <person name="Park J.H."/>
            <person name="Huh J.H."/>
            <person name="Kim J.S."/>
            <person name="Kim B.D."/>
            <person name="Cohen O."/>
            <person name="Paran I."/>
            <person name="Suh M.C."/>
            <person name="Lee S.B."/>
            <person name="Kim Y.K."/>
            <person name="Shin Y."/>
            <person name="Noh S.J."/>
            <person name="Park J."/>
            <person name="Seo Y.S."/>
            <person name="Kwon S.Y."/>
            <person name="Kim H.A."/>
            <person name="Park J.M."/>
            <person name="Kim H.J."/>
            <person name="Choi S.B."/>
            <person name="Bosland P.W."/>
            <person name="Reeves G."/>
            <person name="Jo S.H."/>
            <person name="Lee B.W."/>
            <person name="Cho H.T."/>
            <person name="Choi H.S."/>
            <person name="Lee M.S."/>
            <person name="Yu Y."/>
            <person name="Do Choi Y."/>
            <person name="Park B.S."/>
            <person name="van Deynze A."/>
            <person name="Ashrafi H."/>
            <person name="Hill T."/>
            <person name="Kim W.T."/>
            <person name="Pai H.S."/>
            <person name="Ahn H.K."/>
            <person name="Yeam I."/>
            <person name="Giovannoni J.J."/>
            <person name="Rose J.K."/>
            <person name="Sorensen I."/>
            <person name="Lee S.J."/>
            <person name="Kim R.W."/>
            <person name="Choi I.Y."/>
            <person name="Choi B.S."/>
            <person name="Lim J.S."/>
            <person name="Lee Y.H."/>
            <person name="Choi D."/>
        </authorList>
    </citation>
    <scope>NUCLEOTIDE SEQUENCE [LARGE SCALE GENOMIC DNA]</scope>
    <source>
        <strain evidence="2">cv. CM334</strain>
    </source>
</reference>
<dbReference type="Gramene" id="PHT84758">
    <property type="protein sequence ID" value="PHT84758"/>
    <property type="gene ID" value="T459_13201"/>
</dbReference>
<gene>
    <name evidence="1" type="ORF">T459_13201</name>
</gene>
<keyword evidence="2" id="KW-1185">Reference proteome</keyword>
<organism evidence="1 2">
    <name type="scientific">Capsicum annuum</name>
    <name type="common">Capsicum pepper</name>
    <dbReference type="NCBI Taxonomy" id="4072"/>
    <lineage>
        <taxon>Eukaryota</taxon>
        <taxon>Viridiplantae</taxon>
        <taxon>Streptophyta</taxon>
        <taxon>Embryophyta</taxon>
        <taxon>Tracheophyta</taxon>
        <taxon>Spermatophyta</taxon>
        <taxon>Magnoliopsida</taxon>
        <taxon>eudicotyledons</taxon>
        <taxon>Gunneridae</taxon>
        <taxon>Pentapetalae</taxon>
        <taxon>asterids</taxon>
        <taxon>lamiids</taxon>
        <taxon>Solanales</taxon>
        <taxon>Solanaceae</taxon>
        <taxon>Solanoideae</taxon>
        <taxon>Capsiceae</taxon>
        <taxon>Capsicum</taxon>
    </lineage>
</organism>
<dbReference type="Proteomes" id="UP000222542">
    <property type="component" value="Unassembled WGS sequence"/>
</dbReference>
<dbReference type="STRING" id="4072.A0A2G2ZRY9"/>
<sequence>MGRPRKDANVTVDLQEQYEDLAAQQNDLRMVMKEKHMEMKTELDKRQAELLRIVNALKDSVDGIHLHQQNRDNASPSVPQGNGVSVATGILRSNPYQANSIRNHNLSFPRFNGENLKTWLYRIEQLFIIDKHLYTTELDLLP</sequence>
<name>A0A2G2ZRY9_CAPAN</name>